<dbReference type="AlphaFoldDB" id="A0A0E9QKG1"/>
<name>A0A0E9QKG1_ANGAN</name>
<reference evidence="1" key="2">
    <citation type="journal article" date="2015" name="Fish Shellfish Immunol.">
        <title>Early steps in the European eel (Anguilla anguilla)-Vibrio vulnificus interaction in the gills: Role of the RtxA13 toxin.</title>
        <authorList>
            <person name="Callol A."/>
            <person name="Pajuelo D."/>
            <person name="Ebbesson L."/>
            <person name="Teles M."/>
            <person name="MacKenzie S."/>
            <person name="Amaro C."/>
        </authorList>
    </citation>
    <scope>NUCLEOTIDE SEQUENCE</scope>
</reference>
<protein>
    <submittedName>
        <fullName evidence="1">Uncharacterized protein</fullName>
    </submittedName>
</protein>
<dbReference type="EMBL" id="GBXM01091752">
    <property type="protein sequence ID" value="JAH16825.1"/>
    <property type="molecule type" value="Transcribed_RNA"/>
</dbReference>
<proteinExistence type="predicted"/>
<evidence type="ECO:0000313" key="1">
    <source>
        <dbReference type="EMBL" id="JAH16825.1"/>
    </source>
</evidence>
<accession>A0A0E9QKG1</accession>
<organism evidence="1">
    <name type="scientific">Anguilla anguilla</name>
    <name type="common">European freshwater eel</name>
    <name type="synonym">Muraena anguilla</name>
    <dbReference type="NCBI Taxonomy" id="7936"/>
    <lineage>
        <taxon>Eukaryota</taxon>
        <taxon>Metazoa</taxon>
        <taxon>Chordata</taxon>
        <taxon>Craniata</taxon>
        <taxon>Vertebrata</taxon>
        <taxon>Euteleostomi</taxon>
        <taxon>Actinopterygii</taxon>
        <taxon>Neopterygii</taxon>
        <taxon>Teleostei</taxon>
        <taxon>Anguilliformes</taxon>
        <taxon>Anguillidae</taxon>
        <taxon>Anguilla</taxon>
    </lineage>
</organism>
<sequence length="91" mass="10510">MFLFRAGDDSRLFPRGCPKQLLLNPAKSYLINYISAIWQRLLHLFPLLEIVWSSAGELKQGQSILATTSINSTIKTLRRHQFKSRCQYANQ</sequence>
<reference evidence="1" key="1">
    <citation type="submission" date="2014-11" db="EMBL/GenBank/DDBJ databases">
        <authorList>
            <person name="Amaro Gonzalez C."/>
        </authorList>
    </citation>
    <scope>NUCLEOTIDE SEQUENCE</scope>
</reference>